<dbReference type="AlphaFoldDB" id="A0A8D8RIN5"/>
<evidence type="ECO:0000313" key="2">
    <source>
        <dbReference type="EMBL" id="CAG6651775.1"/>
    </source>
</evidence>
<name>A0A8D8RIN5_9HEMI</name>
<feature type="compositionally biased region" description="Pro residues" evidence="1">
    <location>
        <begin position="103"/>
        <end position="122"/>
    </location>
</feature>
<dbReference type="EMBL" id="HBUF01169019">
    <property type="protein sequence ID" value="CAG6651775.1"/>
    <property type="molecule type" value="Transcribed_RNA"/>
</dbReference>
<sequence>MEMRLDETFPRPLLNWMPDSTHCLRNTMNYFQPFSAKQIVKKVQTKTKTTVSSGLQSRLRQLSSDQIYGTKPYLMTQILNMSTWTSSSPITASPWTATHKPAPATPPPSPLEDKPPTPPPYRTCPYRAAPSQGVCHHAAPLRPPS</sequence>
<proteinExistence type="predicted"/>
<dbReference type="EMBL" id="HBUF01366992">
    <property type="protein sequence ID" value="CAG6724098.1"/>
    <property type="molecule type" value="Transcribed_RNA"/>
</dbReference>
<dbReference type="EMBL" id="HBUF01169018">
    <property type="protein sequence ID" value="CAG6651773.1"/>
    <property type="molecule type" value="Transcribed_RNA"/>
</dbReference>
<dbReference type="EMBL" id="HBUF01521445">
    <property type="protein sequence ID" value="CAG6749012.1"/>
    <property type="molecule type" value="Transcribed_RNA"/>
</dbReference>
<organism evidence="2">
    <name type="scientific">Cacopsylla melanoneura</name>
    <dbReference type="NCBI Taxonomy" id="428564"/>
    <lineage>
        <taxon>Eukaryota</taxon>
        <taxon>Metazoa</taxon>
        <taxon>Ecdysozoa</taxon>
        <taxon>Arthropoda</taxon>
        <taxon>Hexapoda</taxon>
        <taxon>Insecta</taxon>
        <taxon>Pterygota</taxon>
        <taxon>Neoptera</taxon>
        <taxon>Paraneoptera</taxon>
        <taxon>Hemiptera</taxon>
        <taxon>Sternorrhyncha</taxon>
        <taxon>Psylloidea</taxon>
        <taxon>Psyllidae</taxon>
        <taxon>Psyllinae</taxon>
        <taxon>Cacopsylla</taxon>
    </lineage>
</organism>
<protein>
    <submittedName>
        <fullName evidence="2">Uncharacterized protein</fullName>
    </submittedName>
</protein>
<feature type="region of interest" description="Disordered" evidence="1">
    <location>
        <begin position="90"/>
        <end position="145"/>
    </location>
</feature>
<dbReference type="EMBL" id="HBUF01521446">
    <property type="protein sequence ID" value="CAG6749014.1"/>
    <property type="molecule type" value="Transcribed_RNA"/>
</dbReference>
<evidence type="ECO:0000256" key="1">
    <source>
        <dbReference type="SAM" id="MobiDB-lite"/>
    </source>
</evidence>
<accession>A0A8D8RIN5</accession>
<reference evidence="2" key="1">
    <citation type="submission" date="2021-05" db="EMBL/GenBank/DDBJ databases">
        <authorList>
            <person name="Alioto T."/>
            <person name="Alioto T."/>
            <person name="Gomez Garrido J."/>
        </authorList>
    </citation>
    <scope>NUCLEOTIDE SEQUENCE</scope>
</reference>
<dbReference type="EMBL" id="HBUF01366993">
    <property type="protein sequence ID" value="CAG6724100.1"/>
    <property type="molecule type" value="Transcribed_RNA"/>
</dbReference>
<dbReference type="EMBL" id="HBUF01302168">
    <property type="protein sequence ID" value="CAG6691361.1"/>
    <property type="molecule type" value="Transcribed_RNA"/>
</dbReference>
<dbReference type="EMBL" id="HBUF01302167">
    <property type="protein sequence ID" value="CAG6691358.1"/>
    <property type="molecule type" value="Transcribed_RNA"/>
</dbReference>